<feature type="signal peptide" evidence="2">
    <location>
        <begin position="1"/>
        <end position="26"/>
    </location>
</feature>
<evidence type="ECO:0000256" key="2">
    <source>
        <dbReference type="SAM" id="SignalP"/>
    </source>
</evidence>
<name>A0A7J7NK06_9MAGN</name>
<dbReference type="OrthoDB" id="783640at2759"/>
<reference evidence="3 4" key="1">
    <citation type="journal article" date="2020" name="IScience">
        <title>Genome Sequencing of the Endangered Kingdonia uniflora (Circaeasteraceae, Ranunculales) Reveals Potential Mechanisms of Evolutionary Specialization.</title>
        <authorList>
            <person name="Sun Y."/>
            <person name="Deng T."/>
            <person name="Zhang A."/>
            <person name="Moore M.J."/>
            <person name="Landis J.B."/>
            <person name="Lin N."/>
            <person name="Zhang H."/>
            <person name="Zhang X."/>
            <person name="Huang J."/>
            <person name="Zhang X."/>
            <person name="Sun H."/>
            <person name="Wang H."/>
        </authorList>
    </citation>
    <scope>NUCLEOTIDE SEQUENCE [LARGE SCALE GENOMIC DNA]</scope>
    <source>
        <strain evidence="3">TB1705</strain>
        <tissue evidence="3">Leaf</tissue>
    </source>
</reference>
<evidence type="ECO:0008006" key="5">
    <source>
        <dbReference type="Google" id="ProtNLM"/>
    </source>
</evidence>
<dbReference type="EMBL" id="JACGCM010000724">
    <property type="protein sequence ID" value="KAF6167506.1"/>
    <property type="molecule type" value="Genomic_DNA"/>
</dbReference>
<feature type="chain" id="PRO_5029776562" description="Outer envelope membrane protein 7" evidence="2">
    <location>
        <begin position="27"/>
        <end position="94"/>
    </location>
</feature>
<gene>
    <name evidence="3" type="ORF">GIB67_031707</name>
</gene>
<keyword evidence="2" id="KW-0732">Signal</keyword>
<protein>
    <recommendedName>
        <fullName evidence="5">Outer envelope membrane protein 7</fullName>
    </recommendedName>
</protein>
<evidence type="ECO:0000256" key="1">
    <source>
        <dbReference type="SAM" id="MobiDB-lite"/>
    </source>
</evidence>
<evidence type="ECO:0000313" key="4">
    <source>
        <dbReference type="Proteomes" id="UP000541444"/>
    </source>
</evidence>
<proteinExistence type="predicted"/>
<sequence length="94" mass="10075">MMGAVSTALIAIAAVVLSWITIEVACKPCLDKGREAIDRSLDPNYDPDDISPAQEDDVSIGITTPLINPNQDGSEPDDAIIATTSTHKIEQHHH</sequence>
<dbReference type="PANTHER" id="PTHR33982">
    <property type="entry name" value="OUTER ENVELOPE MEMBRANE PROTEIN 7-RELATED"/>
    <property type="match status" value="1"/>
</dbReference>
<feature type="compositionally biased region" description="Polar residues" evidence="1">
    <location>
        <begin position="63"/>
        <end position="73"/>
    </location>
</feature>
<keyword evidence="4" id="KW-1185">Reference proteome</keyword>
<feature type="region of interest" description="Disordered" evidence="1">
    <location>
        <begin position="63"/>
        <end position="94"/>
    </location>
</feature>
<accession>A0A7J7NK06</accession>
<comment type="caution">
    <text evidence="3">The sequence shown here is derived from an EMBL/GenBank/DDBJ whole genome shotgun (WGS) entry which is preliminary data.</text>
</comment>
<dbReference type="PANTHER" id="PTHR33982:SF7">
    <property type="entry name" value="OS07G0154300 PROTEIN"/>
    <property type="match status" value="1"/>
</dbReference>
<dbReference type="InterPro" id="IPR038944">
    <property type="entry name" value="OEP7-like"/>
</dbReference>
<evidence type="ECO:0000313" key="3">
    <source>
        <dbReference type="EMBL" id="KAF6167506.1"/>
    </source>
</evidence>
<dbReference type="AlphaFoldDB" id="A0A7J7NK06"/>
<dbReference type="Proteomes" id="UP000541444">
    <property type="component" value="Unassembled WGS sequence"/>
</dbReference>
<organism evidence="3 4">
    <name type="scientific">Kingdonia uniflora</name>
    <dbReference type="NCBI Taxonomy" id="39325"/>
    <lineage>
        <taxon>Eukaryota</taxon>
        <taxon>Viridiplantae</taxon>
        <taxon>Streptophyta</taxon>
        <taxon>Embryophyta</taxon>
        <taxon>Tracheophyta</taxon>
        <taxon>Spermatophyta</taxon>
        <taxon>Magnoliopsida</taxon>
        <taxon>Ranunculales</taxon>
        <taxon>Circaeasteraceae</taxon>
        <taxon>Kingdonia</taxon>
    </lineage>
</organism>